<keyword evidence="2" id="KW-1185">Reference proteome</keyword>
<evidence type="ECO:0000313" key="2">
    <source>
        <dbReference type="Proteomes" id="UP001218218"/>
    </source>
</evidence>
<protein>
    <submittedName>
        <fullName evidence="1">Uncharacterized protein</fullName>
    </submittedName>
</protein>
<proteinExistence type="predicted"/>
<dbReference type="EMBL" id="JARIHO010000070">
    <property type="protein sequence ID" value="KAJ7312674.1"/>
    <property type="molecule type" value="Genomic_DNA"/>
</dbReference>
<comment type="caution">
    <text evidence="1">The sequence shown here is derived from an EMBL/GenBank/DDBJ whole genome shotgun (WGS) entry which is preliminary data.</text>
</comment>
<sequence length="354" mass="39159">MDEEPSLRPEFTSELTSTYSESSPTVYTGAFFPAAQNFVVNGGVFTSHIHNYYITHIHPSTPQAVAGLPGSQDPPAVASDQSPVFIYYKLYDDNMRKMIPCKVGHANDPCIGRIDACQIPTPYTIGALAEHICSEEGRPIGLHWDHDAAYGTMLLRTVNSAKDYALDDKVDLLGADRPGSTPEEPVLLKVWYEVVGSPGWETLPARSVTSHRSPTFIYYKVYDDNKKEMIRCAVGNTGDPFLGRVDTCQICTPHTIGALAEHISKQENRPIGLNWDHDKAYGAMLLRAVDSPNAYEMDDAVDLLDADRPGSTPQEPVFLKVWCEDLQAVLGFSEWETPVARRVDSHRRPTTSAS</sequence>
<dbReference type="AlphaFoldDB" id="A0AAD6Z9D4"/>
<gene>
    <name evidence="1" type="ORF">DFH08DRAFT_973209</name>
</gene>
<name>A0AAD6Z9D4_9AGAR</name>
<evidence type="ECO:0000313" key="1">
    <source>
        <dbReference type="EMBL" id="KAJ7312674.1"/>
    </source>
</evidence>
<reference evidence="1" key="1">
    <citation type="submission" date="2023-03" db="EMBL/GenBank/DDBJ databases">
        <title>Massive genome expansion in bonnet fungi (Mycena s.s.) driven by repeated elements and novel gene families across ecological guilds.</title>
        <authorList>
            <consortium name="Lawrence Berkeley National Laboratory"/>
            <person name="Harder C.B."/>
            <person name="Miyauchi S."/>
            <person name="Viragh M."/>
            <person name="Kuo A."/>
            <person name="Thoen E."/>
            <person name="Andreopoulos B."/>
            <person name="Lu D."/>
            <person name="Skrede I."/>
            <person name="Drula E."/>
            <person name="Henrissat B."/>
            <person name="Morin E."/>
            <person name="Kohler A."/>
            <person name="Barry K."/>
            <person name="LaButti K."/>
            <person name="Morin E."/>
            <person name="Salamov A."/>
            <person name="Lipzen A."/>
            <person name="Mereny Z."/>
            <person name="Hegedus B."/>
            <person name="Baldrian P."/>
            <person name="Stursova M."/>
            <person name="Weitz H."/>
            <person name="Taylor A."/>
            <person name="Grigoriev I.V."/>
            <person name="Nagy L.G."/>
            <person name="Martin F."/>
            <person name="Kauserud H."/>
        </authorList>
    </citation>
    <scope>NUCLEOTIDE SEQUENCE</scope>
    <source>
        <strain evidence="1">CBHHK002</strain>
    </source>
</reference>
<accession>A0AAD6Z9D4</accession>
<dbReference type="Proteomes" id="UP001218218">
    <property type="component" value="Unassembled WGS sequence"/>
</dbReference>
<organism evidence="1 2">
    <name type="scientific">Mycena albidolilacea</name>
    <dbReference type="NCBI Taxonomy" id="1033008"/>
    <lineage>
        <taxon>Eukaryota</taxon>
        <taxon>Fungi</taxon>
        <taxon>Dikarya</taxon>
        <taxon>Basidiomycota</taxon>
        <taxon>Agaricomycotina</taxon>
        <taxon>Agaricomycetes</taxon>
        <taxon>Agaricomycetidae</taxon>
        <taxon>Agaricales</taxon>
        <taxon>Marasmiineae</taxon>
        <taxon>Mycenaceae</taxon>
        <taxon>Mycena</taxon>
    </lineage>
</organism>